<comment type="caution">
    <text evidence="1">The sequence shown here is derived from an EMBL/GenBank/DDBJ whole genome shotgun (WGS) entry which is preliminary data.</text>
</comment>
<reference evidence="1 2" key="1">
    <citation type="submission" date="2019-09" db="EMBL/GenBank/DDBJ databases">
        <authorList>
            <person name="Ou C."/>
        </authorList>
    </citation>
    <scope>NUCLEOTIDE SEQUENCE [LARGE SCALE GENOMIC DNA]</scope>
    <source>
        <strain evidence="1">S2</strain>
        <tissue evidence="1">Leaf</tissue>
    </source>
</reference>
<accession>A0A5N5I132</accession>
<dbReference type="AlphaFoldDB" id="A0A5N5I132"/>
<evidence type="ECO:0000313" key="1">
    <source>
        <dbReference type="EMBL" id="KAB2632837.1"/>
    </source>
</evidence>
<dbReference type="Proteomes" id="UP000327157">
    <property type="component" value="Chromosome 6"/>
</dbReference>
<reference evidence="2" key="2">
    <citation type="submission" date="2019-10" db="EMBL/GenBank/DDBJ databases">
        <title>A de novo genome assembly of a pear dwarfing rootstock.</title>
        <authorList>
            <person name="Wang F."/>
            <person name="Wang J."/>
            <person name="Li S."/>
            <person name="Zhang Y."/>
            <person name="Fang M."/>
            <person name="Ma L."/>
            <person name="Zhao Y."/>
            <person name="Jiang S."/>
        </authorList>
    </citation>
    <scope>NUCLEOTIDE SEQUENCE [LARGE SCALE GENOMIC DNA]</scope>
</reference>
<sequence>MMWHGPRFGLPCLGYLPRMKKLLQFDFSAAVDRVIKDGAAKIGAVEDELLDKQNVECKVVATP</sequence>
<reference evidence="1 2" key="3">
    <citation type="submission" date="2019-11" db="EMBL/GenBank/DDBJ databases">
        <title>A de novo genome assembly of a pear dwarfing rootstock.</title>
        <authorList>
            <person name="Wang F."/>
            <person name="Wang J."/>
            <person name="Li S."/>
            <person name="Zhang Y."/>
            <person name="Fang M."/>
            <person name="Ma L."/>
            <person name="Zhao Y."/>
            <person name="Jiang S."/>
        </authorList>
    </citation>
    <scope>NUCLEOTIDE SEQUENCE [LARGE SCALE GENOMIC DNA]</scope>
    <source>
        <strain evidence="1">S2</strain>
        <tissue evidence="1">Leaf</tissue>
    </source>
</reference>
<keyword evidence="2" id="KW-1185">Reference proteome</keyword>
<name>A0A5N5I132_9ROSA</name>
<protein>
    <submittedName>
        <fullName evidence="1">Pentatricopeptide repeat-containing protein</fullName>
    </submittedName>
</protein>
<organism evidence="1 2">
    <name type="scientific">Pyrus ussuriensis x Pyrus communis</name>
    <dbReference type="NCBI Taxonomy" id="2448454"/>
    <lineage>
        <taxon>Eukaryota</taxon>
        <taxon>Viridiplantae</taxon>
        <taxon>Streptophyta</taxon>
        <taxon>Embryophyta</taxon>
        <taxon>Tracheophyta</taxon>
        <taxon>Spermatophyta</taxon>
        <taxon>Magnoliopsida</taxon>
        <taxon>eudicotyledons</taxon>
        <taxon>Gunneridae</taxon>
        <taxon>Pentapetalae</taxon>
        <taxon>rosids</taxon>
        <taxon>fabids</taxon>
        <taxon>Rosales</taxon>
        <taxon>Rosaceae</taxon>
        <taxon>Amygdaloideae</taxon>
        <taxon>Maleae</taxon>
        <taxon>Pyrus</taxon>
    </lineage>
</organism>
<evidence type="ECO:0000313" key="2">
    <source>
        <dbReference type="Proteomes" id="UP000327157"/>
    </source>
</evidence>
<proteinExistence type="predicted"/>
<dbReference type="EMBL" id="SMOL01000120">
    <property type="protein sequence ID" value="KAB2632837.1"/>
    <property type="molecule type" value="Genomic_DNA"/>
</dbReference>
<gene>
    <name evidence="1" type="ORF">D8674_029084</name>
</gene>